<proteinExistence type="predicted"/>
<evidence type="ECO:0000313" key="2">
    <source>
        <dbReference type="EMBL" id="SNB60097.1"/>
    </source>
</evidence>
<dbReference type="Pfam" id="PF09343">
    <property type="entry name" value="DUF2460"/>
    <property type="match status" value="1"/>
</dbReference>
<evidence type="ECO:0000313" key="3">
    <source>
        <dbReference type="Proteomes" id="UP000198418"/>
    </source>
</evidence>
<accession>A0A212QL45</accession>
<gene>
    <name evidence="2" type="ORF">SAMN06265338_101730</name>
</gene>
<dbReference type="Proteomes" id="UP000198418">
    <property type="component" value="Unassembled WGS sequence"/>
</dbReference>
<keyword evidence="3" id="KW-1185">Reference proteome</keyword>
<dbReference type="EMBL" id="FYDG01000001">
    <property type="protein sequence ID" value="SNB60097.1"/>
    <property type="molecule type" value="Genomic_DNA"/>
</dbReference>
<feature type="domain" description="DUF2460" evidence="1">
    <location>
        <begin position="10"/>
        <end position="200"/>
    </location>
</feature>
<sequence length="200" mass="21415">MTLPIFPTLPGQGWGVKKTPTFSTRVSTHVSGREVRVPLYAHALYQFELSFDALDSSGANAALQSQSLQTLMGFWMSCGGQLNTFLYVDPTDNAVTAQTIATGDGATTTFTLGRAIGGYYEPVSYVTAISNVSVSGVATTAYTLTAPNTITFAMAPPGGAAISATFTYAYQCRFLDDVAEFENFLSGLWKIGGLKFRQVR</sequence>
<evidence type="ECO:0000259" key="1">
    <source>
        <dbReference type="Pfam" id="PF09343"/>
    </source>
</evidence>
<dbReference type="RefSeq" id="WP_088519169.1">
    <property type="nucleotide sequence ID" value="NZ_FYDG01000001.1"/>
</dbReference>
<reference evidence="3" key="1">
    <citation type="submission" date="2017-06" db="EMBL/GenBank/DDBJ databases">
        <authorList>
            <person name="Varghese N."/>
            <person name="Submissions S."/>
        </authorList>
    </citation>
    <scope>NUCLEOTIDE SEQUENCE [LARGE SCALE GENOMIC DNA]</scope>
    <source>
        <strain evidence="3">DSM 137</strain>
    </source>
</reference>
<dbReference type="OrthoDB" id="1685145at2"/>
<organism evidence="2 3">
    <name type="scientific">Rhodoblastus acidophilus</name>
    <name type="common">Rhodopseudomonas acidophila</name>
    <dbReference type="NCBI Taxonomy" id="1074"/>
    <lineage>
        <taxon>Bacteria</taxon>
        <taxon>Pseudomonadati</taxon>
        <taxon>Pseudomonadota</taxon>
        <taxon>Alphaproteobacteria</taxon>
        <taxon>Hyphomicrobiales</taxon>
        <taxon>Rhodoblastaceae</taxon>
        <taxon>Rhodoblastus</taxon>
    </lineage>
</organism>
<name>A0A212QL45_RHOAC</name>
<dbReference type="AlphaFoldDB" id="A0A212QL45"/>
<dbReference type="InterPro" id="IPR011740">
    <property type="entry name" value="DUF2460"/>
</dbReference>
<protein>
    <submittedName>
        <fullName evidence="2">TIGR02217 family protein</fullName>
    </submittedName>
</protein>